<feature type="chain" id="PRO_5015614169" description="Secreted protein" evidence="1">
    <location>
        <begin position="19"/>
        <end position="268"/>
    </location>
</feature>
<evidence type="ECO:0000256" key="1">
    <source>
        <dbReference type="SAM" id="SignalP"/>
    </source>
</evidence>
<reference evidence="2 3" key="1">
    <citation type="journal article" date="2016" name="Front. Microbiol.">
        <title>Genome and transcriptome sequences reveal the specific parasitism of the nematophagous Purpureocillium lilacinum 36-1.</title>
        <authorList>
            <person name="Xie J."/>
            <person name="Li S."/>
            <person name="Mo C."/>
            <person name="Xiao X."/>
            <person name="Peng D."/>
            <person name="Wang G."/>
            <person name="Xiao Y."/>
        </authorList>
    </citation>
    <scope>NUCLEOTIDE SEQUENCE [LARGE SCALE GENOMIC DNA]</scope>
    <source>
        <strain evidence="2 3">36-1</strain>
    </source>
</reference>
<keyword evidence="1" id="KW-0732">Signal</keyword>
<accession>A0A2U3DTR5</accession>
<gene>
    <name evidence="2" type="ORF">PCL_06847</name>
</gene>
<evidence type="ECO:0000313" key="2">
    <source>
        <dbReference type="EMBL" id="PWI65642.1"/>
    </source>
</evidence>
<dbReference type="PANTHER" id="PTHR35605">
    <property type="entry name" value="ECP2 EFFECTOR PROTEIN DOMAIN-CONTAINING PROTEIN-RELATED"/>
    <property type="match status" value="1"/>
</dbReference>
<dbReference type="Proteomes" id="UP000245956">
    <property type="component" value="Unassembled WGS sequence"/>
</dbReference>
<protein>
    <recommendedName>
        <fullName evidence="4">Secreted protein</fullName>
    </recommendedName>
</protein>
<name>A0A2U3DTR5_PURLI</name>
<evidence type="ECO:0000313" key="3">
    <source>
        <dbReference type="Proteomes" id="UP000245956"/>
    </source>
</evidence>
<dbReference type="AlphaFoldDB" id="A0A2U3DTR5"/>
<evidence type="ECO:0008006" key="4">
    <source>
        <dbReference type="Google" id="ProtNLM"/>
    </source>
</evidence>
<feature type="signal peptide" evidence="1">
    <location>
        <begin position="1"/>
        <end position="18"/>
    </location>
</feature>
<comment type="caution">
    <text evidence="2">The sequence shown here is derived from an EMBL/GenBank/DDBJ whole genome shotgun (WGS) entry which is preliminary data.</text>
</comment>
<sequence length="268" mass="29686">MHLLKTSTLCCLVVGASGLVARSPDATPTPSDLTAPIPGYGVAMPAWEVEVRPGEHLVLNGTAHEVRRQLLELNPDWKPLAAPATIETKRDVEGTTTFPPSTKVKCGEYRRPGSKYFAKVLKDAAQHLFWKYGDIKKTVQPGTCLPVGCEYDTGIWWCNDDKKEKTLHGYTGITDGLKKMWSIGRAERICTMARANSVHGAPGIDVSSVGKWQMFRPAPLSDDAERRFEGRVRWHDDLELWRLVGCFGRPGPTPNGRAELSIEKTYAL</sequence>
<organism evidence="2 3">
    <name type="scientific">Purpureocillium lilacinum</name>
    <name type="common">Paecilomyces lilacinus</name>
    <dbReference type="NCBI Taxonomy" id="33203"/>
    <lineage>
        <taxon>Eukaryota</taxon>
        <taxon>Fungi</taxon>
        <taxon>Dikarya</taxon>
        <taxon>Ascomycota</taxon>
        <taxon>Pezizomycotina</taxon>
        <taxon>Sordariomycetes</taxon>
        <taxon>Hypocreomycetidae</taxon>
        <taxon>Hypocreales</taxon>
        <taxon>Ophiocordycipitaceae</taxon>
        <taxon>Purpureocillium</taxon>
    </lineage>
</organism>
<dbReference type="EMBL" id="LCWV01000031">
    <property type="protein sequence ID" value="PWI65642.1"/>
    <property type="molecule type" value="Genomic_DNA"/>
</dbReference>
<proteinExistence type="predicted"/>
<dbReference type="PANTHER" id="PTHR35605:SF1">
    <property type="entry name" value="ECP2 EFFECTOR PROTEIN DOMAIN-CONTAINING PROTEIN-RELATED"/>
    <property type="match status" value="1"/>
</dbReference>